<feature type="domain" description="SET" evidence="1">
    <location>
        <begin position="1"/>
        <end position="120"/>
    </location>
</feature>
<comment type="caution">
    <text evidence="2">The sequence shown here is derived from an EMBL/GenBank/DDBJ whole genome shotgun (WGS) entry which is preliminary data.</text>
</comment>
<dbReference type="RefSeq" id="XP_062723421.1">
    <property type="nucleotide sequence ID" value="XM_062864771.1"/>
</dbReference>
<dbReference type="PANTHER" id="PTHR47332">
    <property type="entry name" value="SET DOMAIN-CONTAINING PROTEIN 5"/>
    <property type="match status" value="1"/>
</dbReference>
<dbReference type="PANTHER" id="PTHR47332:SF6">
    <property type="entry name" value="SET DOMAIN-CONTAINING PROTEIN"/>
    <property type="match status" value="1"/>
</dbReference>
<sequence>MVDLPALLISVSFLGDTKPHHRRRVLKQAINQLPEATRSRVYGLSRGTAEHEVDAVLGPNSHTVMVGDEEVHVGLFTEVARINHSCRPNAYYRFSERRLTMEVVAYHAIEPGDEITLSYVPLETPSPVRRQYLKSHWGFDCTCPLCTGPTPDLDESEAWRQKIKSLRETIANARSEGFYHDAIVMTEEWLMFGEWDMQPPLMAAYYDTLADLYFLKGDMVNATRHARMAVDEWVRLGSVDDEGLEKARVFLGRLLLEASDGRHRRG</sequence>
<proteinExistence type="predicted"/>
<dbReference type="InterPro" id="IPR011990">
    <property type="entry name" value="TPR-like_helical_dom_sf"/>
</dbReference>
<dbReference type="SUPFAM" id="SSF82199">
    <property type="entry name" value="SET domain"/>
    <property type="match status" value="1"/>
</dbReference>
<dbReference type="InterPro" id="IPR001214">
    <property type="entry name" value="SET_dom"/>
</dbReference>
<dbReference type="PROSITE" id="PS50280">
    <property type="entry name" value="SET"/>
    <property type="match status" value="1"/>
</dbReference>
<gene>
    <name evidence="2" type="ORF">B0T15DRAFT_395256</name>
</gene>
<dbReference type="CDD" id="cd20071">
    <property type="entry name" value="SET_SMYD"/>
    <property type="match status" value="1"/>
</dbReference>
<reference evidence="2" key="1">
    <citation type="journal article" date="2023" name="Mol. Phylogenet. Evol.">
        <title>Genome-scale phylogeny and comparative genomics of the fungal order Sordariales.</title>
        <authorList>
            <person name="Hensen N."/>
            <person name="Bonometti L."/>
            <person name="Westerberg I."/>
            <person name="Brannstrom I.O."/>
            <person name="Guillou S."/>
            <person name="Cros-Aarteil S."/>
            <person name="Calhoun S."/>
            <person name="Haridas S."/>
            <person name="Kuo A."/>
            <person name="Mondo S."/>
            <person name="Pangilinan J."/>
            <person name="Riley R."/>
            <person name="LaButti K."/>
            <person name="Andreopoulos B."/>
            <person name="Lipzen A."/>
            <person name="Chen C."/>
            <person name="Yan M."/>
            <person name="Daum C."/>
            <person name="Ng V."/>
            <person name="Clum A."/>
            <person name="Steindorff A."/>
            <person name="Ohm R.A."/>
            <person name="Martin F."/>
            <person name="Silar P."/>
            <person name="Natvig D.O."/>
            <person name="Lalanne C."/>
            <person name="Gautier V."/>
            <person name="Ament-Velasquez S.L."/>
            <person name="Kruys A."/>
            <person name="Hutchinson M.I."/>
            <person name="Powell A.J."/>
            <person name="Barry K."/>
            <person name="Miller A.N."/>
            <person name="Grigoriev I.V."/>
            <person name="Debuchy R."/>
            <person name="Gladieux P."/>
            <person name="Hiltunen Thoren M."/>
            <person name="Johannesson H."/>
        </authorList>
    </citation>
    <scope>NUCLEOTIDE SEQUENCE</scope>
    <source>
        <strain evidence="2">CBS 333.67</strain>
    </source>
</reference>
<dbReference type="AlphaFoldDB" id="A0AAJ0GWX0"/>
<name>A0AAJ0GWX0_9PEZI</name>
<dbReference type="Gene3D" id="2.170.270.10">
    <property type="entry name" value="SET domain"/>
    <property type="match status" value="1"/>
</dbReference>
<dbReference type="Gene3D" id="1.25.40.10">
    <property type="entry name" value="Tetratricopeptide repeat domain"/>
    <property type="match status" value="1"/>
</dbReference>
<evidence type="ECO:0000313" key="3">
    <source>
        <dbReference type="Proteomes" id="UP001273166"/>
    </source>
</evidence>
<dbReference type="Proteomes" id="UP001273166">
    <property type="component" value="Unassembled WGS sequence"/>
</dbReference>
<evidence type="ECO:0000259" key="1">
    <source>
        <dbReference type="PROSITE" id="PS50280"/>
    </source>
</evidence>
<dbReference type="Pfam" id="PF00856">
    <property type="entry name" value="SET"/>
    <property type="match status" value="1"/>
</dbReference>
<evidence type="ECO:0000313" key="2">
    <source>
        <dbReference type="EMBL" id="KAK3307641.1"/>
    </source>
</evidence>
<reference evidence="2" key="2">
    <citation type="submission" date="2023-06" db="EMBL/GenBank/DDBJ databases">
        <authorList>
            <consortium name="Lawrence Berkeley National Laboratory"/>
            <person name="Mondo S.J."/>
            <person name="Hensen N."/>
            <person name="Bonometti L."/>
            <person name="Westerberg I."/>
            <person name="Brannstrom I.O."/>
            <person name="Guillou S."/>
            <person name="Cros-Aarteil S."/>
            <person name="Calhoun S."/>
            <person name="Haridas S."/>
            <person name="Kuo A."/>
            <person name="Pangilinan J."/>
            <person name="Riley R."/>
            <person name="Labutti K."/>
            <person name="Andreopoulos B."/>
            <person name="Lipzen A."/>
            <person name="Chen C."/>
            <person name="Yanf M."/>
            <person name="Daum C."/>
            <person name="Ng V."/>
            <person name="Clum A."/>
            <person name="Steindorff A."/>
            <person name="Ohm R."/>
            <person name="Martin F."/>
            <person name="Silar P."/>
            <person name="Natvig D."/>
            <person name="Lalanne C."/>
            <person name="Gautier V."/>
            <person name="Ament-Velasquez S.L."/>
            <person name="Kruys A."/>
            <person name="Hutchinson M.I."/>
            <person name="Powell A.J."/>
            <person name="Barry K."/>
            <person name="Miller A.N."/>
            <person name="Grigoriev I.V."/>
            <person name="Debuchy R."/>
            <person name="Gladieux P."/>
            <person name="Thoren M.H."/>
            <person name="Johannesson H."/>
        </authorList>
    </citation>
    <scope>NUCLEOTIDE SEQUENCE</scope>
    <source>
        <strain evidence="2">CBS 333.67</strain>
    </source>
</reference>
<accession>A0AAJ0GWX0</accession>
<dbReference type="InterPro" id="IPR053185">
    <property type="entry name" value="SET_domain_protein"/>
</dbReference>
<dbReference type="GeneID" id="87883600"/>
<organism evidence="2 3">
    <name type="scientific">Chaetomium strumarium</name>
    <dbReference type="NCBI Taxonomy" id="1170767"/>
    <lineage>
        <taxon>Eukaryota</taxon>
        <taxon>Fungi</taxon>
        <taxon>Dikarya</taxon>
        <taxon>Ascomycota</taxon>
        <taxon>Pezizomycotina</taxon>
        <taxon>Sordariomycetes</taxon>
        <taxon>Sordariomycetidae</taxon>
        <taxon>Sordariales</taxon>
        <taxon>Chaetomiaceae</taxon>
        <taxon>Chaetomium</taxon>
    </lineage>
</organism>
<dbReference type="EMBL" id="JAUDZG010000003">
    <property type="protein sequence ID" value="KAK3307641.1"/>
    <property type="molecule type" value="Genomic_DNA"/>
</dbReference>
<dbReference type="InterPro" id="IPR046341">
    <property type="entry name" value="SET_dom_sf"/>
</dbReference>
<keyword evidence="3" id="KW-1185">Reference proteome</keyword>
<protein>
    <recommendedName>
        <fullName evidence="1">SET domain-containing protein</fullName>
    </recommendedName>
</protein>